<protein>
    <submittedName>
        <fullName evidence="1">Uncharacterized protein</fullName>
    </submittedName>
</protein>
<dbReference type="EMBL" id="LAZR01066313">
    <property type="protein sequence ID" value="KKK53825.1"/>
    <property type="molecule type" value="Genomic_DNA"/>
</dbReference>
<comment type="caution">
    <text evidence="1">The sequence shown here is derived from an EMBL/GenBank/DDBJ whole genome shotgun (WGS) entry which is preliminary data.</text>
</comment>
<name>A0A0F8WZB3_9ZZZZ</name>
<reference evidence="1" key="1">
    <citation type="journal article" date="2015" name="Nature">
        <title>Complex archaea that bridge the gap between prokaryotes and eukaryotes.</title>
        <authorList>
            <person name="Spang A."/>
            <person name="Saw J.H."/>
            <person name="Jorgensen S.L."/>
            <person name="Zaremba-Niedzwiedzka K."/>
            <person name="Martijn J."/>
            <person name="Lind A.E."/>
            <person name="van Eijk R."/>
            <person name="Schleper C."/>
            <person name="Guy L."/>
            <person name="Ettema T.J."/>
        </authorList>
    </citation>
    <scope>NUCLEOTIDE SEQUENCE</scope>
</reference>
<gene>
    <name evidence="1" type="ORF">LCGC14_3090910</name>
</gene>
<organism evidence="1">
    <name type="scientific">marine sediment metagenome</name>
    <dbReference type="NCBI Taxonomy" id="412755"/>
    <lineage>
        <taxon>unclassified sequences</taxon>
        <taxon>metagenomes</taxon>
        <taxon>ecological metagenomes</taxon>
    </lineage>
</organism>
<accession>A0A0F8WZB3</accession>
<sequence length="81" mass="9388">MYGLLPYTTWPKEGWMHPRCKLTAQKMYGNFLERLTNSVREEGFRNPIHVCDGEPAMANRKPKDVPYGGSRVYIAMELEIP</sequence>
<proteinExistence type="predicted"/>
<evidence type="ECO:0000313" key="1">
    <source>
        <dbReference type="EMBL" id="KKK53825.1"/>
    </source>
</evidence>
<feature type="non-terminal residue" evidence="1">
    <location>
        <position position="81"/>
    </location>
</feature>
<dbReference type="AlphaFoldDB" id="A0A0F8WZB3"/>